<accession>A0A1R2C8X6</accession>
<gene>
    <name evidence="1" type="ORF">SteCoe_13261</name>
</gene>
<name>A0A1R2C8X6_9CILI</name>
<dbReference type="Proteomes" id="UP000187209">
    <property type="component" value="Unassembled WGS sequence"/>
</dbReference>
<dbReference type="EMBL" id="MPUH01000237">
    <property type="protein sequence ID" value="OMJ85420.1"/>
    <property type="molecule type" value="Genomic_DNA"/>
</dbReference>
<protein>
    <submittedName>
        <fullName evidence="1">Uncharacterized protein</fullName>
    </submittedName>
</protein>
<organism evidence="1 2">
    <name type="scientific">Stentor coeruleus</name>
    <dbReference type="NCBI Taxonomy" id="5963"/>
    <lineage>
        <taxon>Eukaryota</taxon>
        <taxon>Sar</taxon>
        <taxon>Alveolata</taxon>
        <taxon>Ciliophora</taxon>
        <taxon>Postciliodesmatophora</taxon>
        <taxon>Heterotrichea</taxon>
        <taxon>Heterotrichida</taxon>
        <taxon>Stentoridae</taxon>
        <taxon>Stentor</taxon>
    </lineage>
</organism>
<proteinExistence type="predicted"/>
<keyword evidence="2" id="KW-1185">Reference proteome</keyword>
<dbReference type="AlphaFoldDB" id="A0A1R2C8X6"/>
<dbReference type="OrthoDB" id="310352at2759"/>
<evidence type="ECO:0000313" key="2">
    <source>
        <dbReference type="Proteomes" id="UP000187209"/>
    </source>
</evidence>
<reference evidence="1 2" key="1">
    <citation type="submission" date="2016-11" db="EMBL/GenBank/DDBJ databases">
        <title>The macronuclear genome of Stentor coeruleus: a giant cell with tiny introns.</title>
        <authorList>
            <person name="Slabodnick M."/>
            <person name="Ruby J.G."/>
            <person name="Reiff S.B."/>
            <person name="Swart E.C."/>
            <person name="Gosai S."/>
            <person name="Prabakaran S."/>
            <person name="Witkowska E."/>
            <person name="Larue G.E."/>
            <person name="Fisher S."/>
            <person name="Freeman R.M."/>
            <person name="Gunawardena J."/>
            <person name="Chu W."/>
            <person name="Stover N.A."/>
            <person name="Gregory B.D."/>
            <person name="Nowacki M."/>
            <person name="Derisi J."/>
            <person name="Roy S.W."/>
            <person name="Marshall W.F."/>
            <person name="Sood P."/>
        </authorList>
    </citation>
    <scope>NUCLEOTIDE SEQUENCE [LARGE SCALE GENOMIC DNA]</scope>
    <source>
        <strain evidence="1">WM001</strain>
    </source>
</reference>
<sequence length="496" mass="58403">MEGGKLKHVFLQATSGNNEIMNKETWNFFMSLLMKAQLLSFAEKETLEKYIPSFPASFESIIATMAQVVDTKPEIHQIVEHALRLHSRLIQGRDTFEMWDISSLSPNELCMLVLKLYADLASVKKVQSILEKSLEKLNSYSEDIQRVVYDKIYDKYKTAETAHVYQQENITRLEKEWHKEKVRAVQYRNRPIKINKEYTNGVIKQLGYCARRDIPVEVVKIPRNFLDYQFMQDFINEADALKQLFFSNYFHKFLGFDDLSDENYNLYFFDILRGLNYKKIYNNKSIISSDVLMKFWSKELLNAFTDLLHKCTHSLKTPAGLQNLFVEDNGIKVYFKGLVYGDIRPEYSHEETEAVYLVMYSKLMLELITDNAEYNDYPNLAIDLNLKCILEECSKAYDRYKDRRDEENQEELKKSAKDKTVARKLDTEASRMKEFGKMPEKKSRLPIKKMAEPGYLNDHLTFMRLQVHPYFSSQEQEVDLALVMEEYERIFGANKQ</sequence>
<evidence type="ECO:0000313" key="1">
    <source>
        <dbReference type="EMBL" id="OMJ85420.1"/>
    </source>
</evidence>
<comment type="caution">
    <text evidence="1">The sequence shown here is derived from an EMBL/GenBank/DDBJ whole genome shotgun (WGS) entry which is preliminary data.</text>
</comment>